<name>A0A1H7UA83_9BACT</name>
<dbReference type="CDD" id="cd14740">
    <property type="entry name" value="PAAR_4"/>
    <property type="match status" value="1"/>
</dbReference>
<dbReference type="EMBL" id="FOBS01000001">
    <property type="protein sequence ID" value="SEL93605.1"/>
    <property type="molecule type" value="Genomic_DNA"/>
</dbReference>
<dbReference type="OrthoDB" id="9807902at2"/>
<evidence type="ECO:0000313" key="3">
    <source>
        <dbReference type="Proteomes" id="UP000198744"/>
    </source>
</evidence>
<dbReference type="RefSeq" id="WP_093881775.1">
    <property type="nucleotide sequence ID" value="NZ_FOBS01000001.1"/>
</dbReference>
<accession>A0A1H7UA83</accession>
<sequence length="132" mass="12785">MGMPAANAQSMAVAVDTHIVMVPSPGGPVPTPLPHAFNGTVNGGTIATVSIGGQPAAVKGSTATNSPSHLPTPPGTGFQKPPANSGEVFLGSATVFIGGKAAARSGDSVKTCNDPSDLPVGQIVAAGTVFIG</sequence>
<evidence type="ECO:0000256" key="1">
    <source>
        <dbReference type="SAM" id="MobiDB-lite"/>
    </source>
</evidence>
<dbReference type="InterPro" id="IPR008727">
    <property type="entry name" value="PAAR_motif"/>
</dbReference>
<dbReference type="AlphaFoldDB" id="A0A1H7UA83"/>
<dbReference type="Pfam" id="PF05488">
    <property type="entry name" value="PAAR_motif"/>
    <property type="match status" value="1"/>
</dbReference>
<organism evidence="2 3">
    <name type="scientific">Syntrophus gentianae</name>
    <dbReference type="NCBI Taxonomy" id="43775"/>
    <lineage>
        <taxon>Bacteria</taxon>
        <taxon>Pseudomonadati</taxon>
        <taxon>Thermodesulfobacteriota</taxon>
        <taxon>Syntrophia</taxon>
        <taxon>Syntrophales</taxon>
        <taxon>Syntrophaceae</taxon>
        <taxon>Syntrophus</taxon>
    </lineage>
</organism>
<evidence type="ECO:0000313" key="2">
    <source>
        <dbReference type="EMBL" id="SEL93605.1"/>
    </source>
</evidence>
<protein>
    <submittedName>
        <fullName evidence="2">PAAR motif-containing protein</fullName>
    </submittedName>
</protein>
<keyword evidence="3" id="KW-1185">Reference proteome</keyword>
<dbReference type="STRING" id="43775.SAMN04489760_10152"/>
<gene>
    <name evidence="2" type="ORF">SAMN04489760_10152</name>
</gene>
<dbReference type="Proteomes" id="UP000198744">
    <property type="component" value="Unassembled WGS sequence"/>
</dbReference>
<feature type="region of interest" description="Disordered" evidence="1">
    <location>
        <begin position="56"/>
        <end position="84"/>
    </location>
</feature>
<dbReference type="Gene3D" id="2.60.200.60">
    <property type="match status" value="1"/>
</dbReference>
<proteinExistence type="predicted"/>
<reference evidence="2 3" key="1">
    <citation type="submission" date="2016-10" db="EMBL/GenBank/DDBJ databases">
        <authorList>
            <person name="de Groot N.N."/>
        </authorList>
    </citation>
    <scope>NUCLEOTIDE SEQUENCE [LARGE SCALE GENOMIC DNA]</scope>
    <source>
        <strain evidence="2 3">DSM 8423</strain>
    </source>
</reference>